<evidence type="ECO:0000313" key="2">
    <source>
        <dbReference type="EMBL" id="KAF3068760.1"/>
    </source>
</evidence>
<feature type="chain" id="PRO_5040379944" description="Secreted protein" evidence="1">
    <location>
        <begin position="16"/>
        <end position="117"/>
    </location>
</feature>
<feature type="signal peptide" evidence="1">
    <location>
        <begin position="1"/>
        <end position="15"/>
    </location>
</feature>
<protein>
    <recommendedName>
        <fullName evidence="4">Secreted protein</fullName>
    </recommendedName>
</protein>
<keyword evidence="1" id="KW-0732">Signal</keyword>
<organism evidence="2 3">
    <name type="scientific">Trichoderma lentiforme</name>
    <dbReference type="NCBI Taxonomy" id="1567552"/>
    <lineage>
        <taxon>Eukaryota</taxon>
        <taxon>Fungi</taxon>
        <taxon>Dikarya</taxon>
        <taxon>Ascomycota</taxon>
        <taxon>Pezizomycotina</taxon>
        <taxon>Sordariomycetes</taxon>
        <taxon>Hypocreomycetidae</taxon>
        <taxon>Hypocreales</taxon>
        <taxon>Hypocreaceae</taxon>
        <taxon>Trichoderma</taxon>
    </lineage>
</organism>
<gene>
    <name evidence="2" type="ORF">CFAM422_007725</name>
</gene>
<keyword evidence="3" id="KW-1185">Reference proteome</keyword>
<evidence type="ECO:0000256" key="1">
    <source>
        <dbReference type="SAM" id="SignalP"/>
    </source>
</evidence>
<accession>A0A9P4XDW7</accession>
<comment type="caution">
    <text evidence="2">The sequence shown here is derived from an EMBL/GenBank/DDBJ whole genome shotgun (WGS) entry which is preliminary data.</text>
</comment>
<reference evidence="2 3" key="1">
    <citation type="submission" date="2018-06" db="EMBL/GenBank/DDBJ databases">
        <title>Genome analysis of cellulolytic fungus Trichoderma lentiforme CFAM-422.</title>
        <authorList>
            <person name="Steindorff A.S."/>
            <person name="Formighieri E.F."/>
            <person name="Midorikawa G.E.O."/>
            <person name="Tamietti M.S."/>
            <person name="Ramos E.Z."/>
            <person name="Silva A.S."/>
            <person name="Bon E.P.S."/>
            <person name="Mendes T.D."/>
            <person name="Damaso M.C.T."/>
            <person name="Favaro L.C.L."/>
        </authorList>
    </citation>
    <scope>NUCLEOTIDE SEQUENCE [LARGE SCALE GENOMIC DNA]</scope>
    <source>
        <strain evidence="2 3">CFAM-422</strain>
    </source>
</reference>
<dbReference type="Proteomes" id="UP000801864">
    <property type="component" value="Unassembled WGS sequence"/>
</dbReference>
<sequence length="117" mass="11418">MIAMMMLAPAIVVSGISLVLEVVALVDDGLLVGGVAGKVVVEAAVAGDVSRDEELLAGGQVAGAEGLVVGVAPGPGRELVDEVVAGSDELFGGDLAGVAEGRGVRDGGVAIPQRVDC</sequence>
<evidence type="ECO:0000313" key="3">
    <source>
        <dbReference type="Proteomes" id="UP000801864"/>
    </source>
</evidence>
<name>A0A9P4XDW7_9HYPO</name>
<evidence type="ECO:0008006" key="4">
    <source>
        <dbReference type="Google" id="ProtNLM"/>
    </source>
</evidence>
<dbReference type="EMBL" id="QLNT01000013">
    <property type="protein sequence ID" value="KAF3068760.1"/>
    <property type="molecule type" value="Genomic_DNA"/>
</dbReference>
<proteinExistence type="predicted"/>
<dbReference type="AlphaFoldDB" id="A0A9P4XDW7"/>